<dbReference type="RefSeq" id="WP_165769431.1">
    <property type="nucleotide sequence ID" value="NZ_FYEH01000003.1"/>
</dbReference>
<name>A0A212QRH7_9PROT</name>
<keyword evidence="3" id="KW-1185">Reference proteome</keyword>
<feature type="chain" id="PRO_5013301663" evidence="1">
    <location>
        <begin position="39"/>
        <end position="219"/>
    </location>
</feature>
<dbReference type="InterPro" id="IPR008869">
    <property type="entry name" value="MlaC/ttg2D"/>
</dbReference>
<reference evidence="2 3" key="1">
    <citation type="submission" date="2017-06" db="EMBL/GenBank/DDBJ databases">
        <authorList>
            <person name="Kim H.J."/>
            <person name="Triplett B.A."/>
        </authorList>
    </citation>
    <scope>NUCLEOTIDE SEQUENCE [LARGE SCALE GENOMIC DNA]</scope>
    <source>
        <strain evidence="2 3">B29T1</strain>
    </source>
</reference>
<proteinExistence type="predicted"/>
<dbReference type="Proteomes" id="UP000197065">
    <property type="component" value="Unassembled WGS sequence"/>
</dbReference>
<dbReference type="Pfam" id="PF05494">
    <property type="entry name" value="MlaC"/>
    <property type="match status" value="1"/>
</dbReference>
<dbReference type="PANTHER" id="PTHR36573:SF1">
    <property type="entry name" value="INTERMEMBRANE PHOSPHOLIPID TRANSPORT SYSTEM BINDING PROTEIN MLAC"/>
    <property type="match status" value="1"/>
</dbReference>
<dbReference type="PANTHER" id="PTHR36573">
    <property type="entry name" value="INTERMEMBRANE PHOSPHOLIPID TRANSPORT SYSTEM BINDING PROTEIN MLAC"/>
    <property type="match status" value="1"/>
</dbReference>
<protein>
    <submittedName>
        <fullName evidence="2">Phospholipid transport system substrate-binding protein</fullName>
    </submittedName>
</protein>
<dbReference type="AlphaFoldDB" id="A0A212QRH7"/>
<dbReference type="Gene3D" id="3.10.450.710">
    <property type="entry name" value="Tgt2/MlaC"/>
    <property type="match status" value="1"/>
</dbReference>
<evidence type="ECO:0000313" key="2">
    <source>
        <dbReference type="EMBL" id="SNB62188.1"/>
    </source>
</evidence>
<evidence type="ECO:0000256" key="1">
    <source>
        <dbReference type="SAM" id="SignalP"/>
    </source>
</evidence>
<accession>A0A212QRH7</accession>
<feature type="signal peptide" evidence="1">
    <location>
        <begin position="1"/>
        <end position="38"/>
    </location>
</feature>
<dbReference type="InterPro" id="IPR042245">
    <property type="entry name" value="Tgt2/MlaC_sf"/>
</dbReference>
<sequence length="219" mass="23760">MAPSNLPIRLGNRRVVLQGLLATALLPLLLKFSPFAMAQTTDGAEAFVQSLGDEALKVLKSNQSTSAKIDQLKGLLTRAVNLELVSRLVAGRYWRDMNDAQHGQFVDLFRQLSIKTMADSLSSYSGQTFKVAGSRAADDRDTVVSTLIMQPGGAQPTHVDWRVRSLNGQYTIVDIVAEGVSLVVTQRNEVNSIAGSQGIPGLLAEMQRRLQSNEPLRAG</sequence>
<dbReference type="EMBL" id="FYEH01000003">
    <property type="protein sequence ID" value="SNB62188.1"/>
    <property type="molecule type" value="Genomic_DNA"/>
</dbReference>
<evidence type="ECO:0000313" key="3">
    <source>
        <dbReference type="Proteomes" id="UP000197065"/>
    </source>
</evidence>
<gene>
    <name evidence="2" type="ORF">SAMN07250955_10359</name>
</gene>
<organism evidence="2 3">
    <name type="scientific">Arboricoccus pini</name>
    <dbReference type="NCBI Taxonomy" id="1963835"/>
    <lineage>
        <taxon>Bacteria</taxon>
        <taxon>Pseudomonadati</taxon>
        <taxon>Pseudomonadota</taxon>
        <taxon>Alphaproteobacteria</taxon>
        <taxon>Geminicoccales</taxon>
        <taxon>Geminicoccaceae</taxon>
        <taxon>Arboricoccus</taxon>
    </lineage>
</organism>
<keyword evidence="1" id="KW-0732">Signal</keyword>